<dbReference type="GO" id="GO:0005886">
    <property type="term" value="C:plasma membrane"/>
    <property type="evidence" value="ECO:0007669"/>
    <property type="project" value="UniProtKB-SubCell"/>
</dbReference>
<evidence type="ECO:0000256" key="5">
    <source>
        <dbReference type="ARBA" id="ARBA00022592"/>
    </source>
</evidence>
<dbReference type="PANTHER" id="PTHR30570:SF1">
    <property type="entry name" value="PHOSPHATE-BINDING PROTEIN PSTS"/>
    <property type="match status" value="1"/>
</dbReference>
<dbReference type="InterPro" id="IPR024370">
    <property type="entry name" value="PBP_domain"/>
</dbReference>
<evidence type="ECO:0000313" key="13">
    <source>
        <dbReference type="Proteomes" id="UP000886787"/>
    </source>
</evidence>
<dbReference type="InterPro" id="IPR050811">
    <property type="entry name" value="Phosphate_ABC_transporter"/>
</dbReference>
<feature type="domain" description="PBP" evidence="11">
    <location>
        <begin position="198"/>
        <end position="311"/>
    </location>
</feature>
<reference evidence="12" key="1">
    <citation type="submission" date="2020-10" db="EMBL/GenBank/DDBJ databases">
        <authorList>
            <person name="Gilroy R."/>
        </authorList>
    </citation>
    <scope>NUCLEOTIDE SEQUENCE</scope>
    <source>
        <strain evidence="12">ChiSjej1B19-3389</strain>
    </source>
</reference>
<keyword evidence="6 10" id="KW-0732">Signal</keyword>
<gene>
    <name evidence="12" type="ORF">IAD32_03835</name>
</gene>
<name>A0A9D0ZHN9_9FIRM</name>
<evidence type="ECO:0000259" key="11">
    <source>
        <dbReference type="Pfam" id="PF12849"/>
    </source>
</evidence>
<feature type="signal peptide" evidence="10">
    <location>
        <begin position="1"/>
        <end position="20"/>
    </location>
</feature>
<dbReference type="Gene3D" id="3.40.190.10">
    <property type="entry name" value="Periplasmic binding protein-like II"/>
    <property type="match status" value="4"/>
</dbReference>
<evidence type="ECO:0000256" key="3">
    <source>
        <dbReference type="ARBA" id="ARBA00008725"/>
    </source>
</evidence>
<evidence type="ECO:0000256" key="7">
    <source>
        <dbReference type="ARBA" id="ARBA00023139"/>
    </source>
</evidence>
<keyword evidence="7" id="KW-0564">Palmitate</keyword>
<comment type="function">
    <text evidence="1">Part of the ABC transporter complex PstSACB involved in phosphate import.</text>
</comment>
<evidence type="ECO:0000256" key="1">
    <source>
        <dbReference type="ARBA" id="ARBA00002841"/>
    </source>
</evidence>
<evidence type="ECO:0000256" key="9">
    <source>
        <dbReference type="SAM" id="MobiDB-lite"/>
    </source>
</evidence>
<dbReference type="SUPFAM" id="SSF53850">
    <property type="entry name" value="Periplasmic binding protein-like II"/>
    <property type="match status" value="2"/>
</dbReference>
<dbReference type="AlphaFoldDB" id="A0A9D0ZHN9"/>
<dbReference type="PROSITE" id="PS51257">
    <property type="entry name" value="PROKAR_LIPOPROTEIN"/>
    <property type="match status" value="1"/>
</dbReference>
<evidence type="ECO:0000256" key="10">
    <source>
        <dbReference type="SAM" id="SignalP"/>
    </source>
</evidence>
<keyword evidence="5" id="KW-0813">Transport</keyword>
<keyword evidence="5" id="KW-0592">Phosphate transport</keyword>
<sequence>MKKKLLSVLMVAALGIAVLAGCNSATTSSYGSTDSAADPGSSQGESQTQNFDTGKTISVITREAGSGTRDAFVELTGVLEEDEAGNETDNTSKGAVTVNSTQAVMSNVTGNEAAIGYISLGSLNETVKAIKVDGVEATPETVKDGSYTIARPFNIATKTDGQLSEVAQDFIDYILSTEGQKVVSDNGYIALEDTKAYAGSKPEGKVVVAGSSSVSPVMEKLKEAYQAINNNAKIEIQTTDSSSGMTAAMEGTCDIGMASRALKDEEVESLTPTNIAMDGIAVVVNNANTCEDLTIEQVKEIFTGNTTVWSDVIK</sequence>
<comment type="similarity">
    <text evidence="3">Belongs to the PstS family.</text>
</comment>
<reference evidence="12" key="2">
    <citation type="journal article" date="2021" name="PeerJ">
        <title>Extensive microbial diversity within the chicken gut microbiome revealed by metagenomics and culture.</title>
        <authorList>
            <person name="Gilroy R."/>
            <person name="Ravi A."/>
            <person name="Getino M."/>
            <person name="Pursley I."/>
            <person name="Horton D.L."/>
            <person name="Alikhan N.F."/>
            <person name="Baker D."/>
            <person name="Gharbi K."/>
            <person name="Hall N."/>
            <person name="Watson M."/>
            <person name="Adriaenssens E.M."/>
            <person name="Foster-Nyarko E."/>
            <person name="Jarju S."/>
            <person name="Secka A."/>
            <person name="Antonio M."/>
            <person name="Oren A."/>
            <person name="Chaudhuri R.R."/>
            <person name="La Ragione R."/>
            <person name="Hildebrand F."/>
            <person name="Pallen M.J."/>
        </authorList>
    </citation>
    <scope>NUCLEOTIDE SEQUENCE</scope>
    <source>
        <strain evidence="12">ChiSjej1B19-3389</strain>
    </source>
</reference>
<comment type="subcellular location">
    <subcellularLocation>
        <location evidence="2">Cell membrane</location>
        <topology evidence="2">Lipid-anchor</topology>
    </subcellularLocation>
</comment>
<evidence type="ECO:0000256" key="4">
    <source>
        <dbReference type="ARBA" id="ARBA00011529"/>
    </source>
</evidence>
<dbReference type="PANTHER" id="PTHR30570">
    <property type="entry name" value="PERIPLASMIC PHOSPHATE BINDING COMPONENT OF PHOSPHATE ABC TRANSPORTER"/>
    <property type="match status" value="1"/>
</dbReference>
<comment type="subunit">
    <text evidence="4">The complex is composed of two ATP-binding proteins (PstB), two transmembrane proteins (PstC and PstA) and a solute-binding protein (PstS).</text>
</comment>
<dbReference type="GO" id="GO:0006817">
    <property type="term" value="P:phosphate ion transport"/>
    <property type="evidence" value="ECO:0007669"/>
    <property type="project" value="UniProtKB-KW"/>
</dbReference>
<keyword evidence="8" id="KW-0449">Lipoprotein</keyword>
<evidence type="ECO:0000256" key="6">
    <source>
        <dbReference type="ARBA" id="ARBA00022729"/>
    </source>
</evidence>
<evidence type="ECO:0000313" key="12">
    <source>
        <dbReference type="EMBL" id="HIQ80396.1"/>
    </source>
</evidence>
<evidence type="ECO:0000256" key="8">
    <source>
        <dbReference type="ARBA" id="ARBA00023288"/>
    </source>
</evidence>
<protein>
    <submittedName>
        <fullName evidence="12">Extracellular solute-binding protein</fullName>
    </submittedName>
</protein>
<dbReference type="Pfam" id="PF12849">
    <property type="entry name" value="PBP_like_2"/>
    <property type="match status" value="2"/>
</dbReference>
<proteinExistence type="inferred from homology"/>
<feature type="chain" id="PRO_5038671706" evidence="10">
    <location>
        <begin position="21"/>
        <end position="314"/>
    </location>
</feature>
<comment type="caution">
    <text evidence="12">The sequence shown here is derived from an EMBL/GenBank/DDBJ whole genome shotgun (WGS) entry which is preliminary data.</text>
</comment>
<dbReference type="Proteomes" id="UP000886787">
    <property type="component" value="Unassembled WGS sequence"/>
</dbReference>
<feature type="region of interest" description="Disordered" evidence="9">
    <location>
        <begin position="29"/>
        <end position="54"/>
    </location>
</feature>
<feature type="domain" description="PBP" evidence="11">
    <location>
        <begin position="54"/>
        <end position="178"/>
    </location>
</feature>
<organism evidence="12 13">
    <name type="scientific">Candidatus Scatavimonas merdigallinarum</name>
    <dbReference type="NCBI Taxonomy" id="2840914"/>
    <lineage>
        <taxon>Bacteria</taxon>
        <taxon>Bacillati</taxon>
        <taxon>Bacillota</taxon>
        <taxon>Clostridia</taxon>
        <taxon>Eubacteriales</taxon>
        <taxon>Oscillospiraceae</taxon>
        <taxon>Oscillospiraceae incertae sedis</taxon>
        <taxon>Candidatus Scatavimonas</taxon>
    </lineage>
</organism>
<evidence type="ECO:0000256" key="2">
    <source>
        <dbReference type="ARBA" id="ARBA00004193"/>
    </source>
</evidence>
<dbReference type="EMBL" id="DVFW01000021">
    <property type="protein sequence ID" value="HIQ80396.1"/>
    <property type="molecule type" value="Genomic_DNA"/>
</dbReference>
<accession>A0A9D0ZHN9</accession>